<proteinExistence type="predicted"/>
<organism evidence="1 2">
    <name type="scientific">Gardnerella vaginalis</name>
    <dbReference type="NCBI Taxonomy" id="2702"/>
    <lineage>
        <taxon>Bacteria</taxon>
        <taxon>Bacillati</taxon>
        <taxon>Actinomycetota</taxon>
        <taxon>Actinomycetes</taxon>
        <taxon>Bifidobacteriales</taxon>
        <taxon>Bifidobacteriaceae</taxon>
        <taxon>Gardnerella</taxon>
    </lineage>
</organism>
<name>A0A3E1IWC0_GARVA</name>
<evidence type="ECO:0000313" key="2">
    <source>
        <dbReference type="Proteomes" id="UP000258533"/>
    </source>
</evidence>
<dbReference type="Gene3D" id="2.60.120.260">
    <property type="entry name" value="Galactose-binding domain-like"/>
    <property type="match status" value="1"/>
</dbReference>
<dbReference type="PANTHER" id="PTHR37834">
    <property type="entry name" value="GDSL-LIKE LIPASE/ACYLHYDROLASE DOMAIN PROTEIN (AFU_ORTHOLOGUE AFUA_2G00620)"/>
    <property type="match status" value="1"/>
</dbReference>
<gene>
    <name evidence="1" type="ORF">AXE73_01210</name>
</gene>
<dbReference type="Proteomes" id="UP000258533">
    <property type="component" value="Unassembled WGS sequence"/>
</dbReference>
<comment type="caution">
    <text evidence="1">The sequence shown here is derived from an EMBL/GenBank/DDBJ whole genome shotgun (WGS) entry which is preliminary data.</text>
</comment>
<dbReference type="SUPFAM" id="SSF52266">
    <property type="entry name" value="SGNH hydrolase"/>
    <property type="match status" value="1"/>
</dbReference>
<dbReference type="Gene3D" id="3.40.50.1110">
    <property type="entry name" value="SGNH hydrolase"/>
    <property type="match status" value="1"/>
</dbReference>
<dbReference type="AlphaFoldDB" id="A0A3E1IWC0"/>
<dbReference type="PANTHER" id="PTHR37834:SF2">
    <property type="entry name" value="ESTERASE, SGNH HYDROLASE-TYPE"/>
    <property type="match status" value="1"/>
</dbReference>
<protein>
    <submittedName>
        <fullName evidence="1">GDSL family lipase</fullName>
    </submittedName>
</protein>
<evidence type="ECO:0000313" key="1">
    <source>
        <dbReference type="EMBL" id="RFD77266.1"/>
    </source>
</evidence>
<reference evidence="1 2" key="1">
    <citation type="submission" date="2016-02" db="EMBL/GenBank/DDBJ databases">
        <title>Gardnerella vaginalis Subgroups Defined by cpn60 Sequencing and Sialidase Activity in Isolates from Canada, Belgium and Kenya.</title>
        <authorList>
            <person name="Schellenberg J."/>
            <person name="Paramel Jayaprakash T."/>
            <person name="Withana Gamage N."/>
            <person name="Patterson M.H."/>
            <person name="Vaneechoutte M."/>
            <person name="Hill J.E."/>
        </authorList>
    </citation>
    <scope>NUCLEOTIDE SEQUENCE [LARGE SCALE GENOMIC DNA]</scope>
    <source>
        <strain evidence="1 2">N144</strain>
    </source>
</reference>
<dbReference type="InterPro" id="IPR036514">
    <property type="entry name" value="SGNH_hydro_sf"/>
</dbReference>
<accession>A0A3E1IWC0</accession>
<dbReference type="InterPro" id="IPR052762">
    <property type="entry name" value="PCW_deacetylase/CE"/>
</dbReference>
<sequence>MKAFMNNTNCSINEQAILDSGLKISNIFDVKHRVLGRYNNVKNPCGNKKYYSTYWTGSGVEFLYSGNSLKLVIESSYTQYEPWVSVDIDGCQISKQALNNGVNLIQLSNDLEDNKYHKIRLLKETQFMHEDPTQTFVIEKVIYDGTFRNPEKPSLTLEFIGDSITSAEGACANASIQKYCSAIFSAWNGYPRIVSDALNADFSVISQAGWGIVCNCENNPNCTLTNIYSKICKPAQGRNIEFGCNGSYKPVNNTDFIIINLGTNDATACLANEWEDPKTHKKFKLSLDKNALNSSENGFLDNESAKIVKNGVNNLLETVRKINPDSTIIWCYGMLGNRLENLIKQSINDFCNKTSDKKIFYIELQNTSDNNLGACSHPGKIAHKNAAQILINKIKQLM</sequence>
<dbReference type="EMBL" id="LRTT01000001">
    <property type="protein sequence ID" value="RFD77266.1"/>
    <property type="molecule type" value="Genomic_DNA"/>
</dbReference>